<accession>A0AAE1PJJ6</accession>
<evidence type="ECO:0000313" key="2">
    <source>
        <dbReference type="Proteomes" id="UP001292094"/>
    </source>
</evidence>
<dbReference type="AlphaFoldDB" id="A0AAE1PJJ6"/>
<protein>
    <submittedName>
        <fullName evidence="1">Uncharacterized protein</fullName>
    </submittedName>
</protein>
<reference evidence="1" key="1">
    <citation type="submission" date="2023-11" db="EMBL/GenBank/DDBJ databases">
        <title>Genome assemblies of two species of porcelain crab, Petrolisthes cinctipes and Petrolisthes manimaculis (Anomura: Porcellanidae).</title>
        <authorList>
            <person name="Angst P."/>
        </authorList>
    </citation>
    <scope>NUCLEOTIDE SEQUENCE</scope>
    <source>
        <strain evidence="1">PB745_02</strain>
        <tissue evidence="1">Gill</tissue>
    </source>
</reference>
<proteinExistence type="predicted"/>
<keyword evidence="2" id="KW-1185">Reference proteome</keyword>
<dbReference type="EMBL" id="JAWZYT010001834">
    <property type="protein sequence ID" value="KAK4308876.1"/>
    <property type="molecule type" value="Genomic_DNA"/>
</dbReference>
<evidence type="ECO:0000313" key="1">
    <source>
        <dbReference type="EMBL" id="KAK4308876.1"/>
    </source>
</evidence>
<sequence length="82" mass="9086">MAVWAKLEVVGCCEVDVPEADKTGICECYLPSGRHHDVVYYMPVTSFATHTTAARPLLRLVVGGAARRQVRRVSECVVCFME</sequence>
<comment type="caution">
    <text evidence="1">The sequence shown here is derived from an EMBL/GenBank/DDBJ whole genome shotgun (WGS) entry which is preliminary data.</text>
</comment>
<name>A0AAE1PJJ6_9EUCA</name>
<gene>
    <name evidence="1" type="ORF">Pmani_019457</name>
</gene>
<dbReference type="Proteomes" id="UP001292094">
    <property type="component" value="Unassembled WGS sequence"/>
</dbReference>
<organism evidence="1 2">
    <name type="scientific">Petrolisthes manimaculis</name>
    <dbReference type="NCBI Taxonomy" id="1843537"/>
    <lineage>
        <taxon>Eukaryota</taxon>
        <taxon>Metazoa</taxon>
        <taxon>Ecdysozoa</taxon>
        <taxon>Arthropoda</taxon>
        <taxon>Crustacea</taxon>
        <taxon>Multicrustacea</taxon>
        <taxon>Malacostraca</taxon>
        <taxon>Eumalacostraca</taxon>
        <taxon>Eucarida</taxon>
        <taxon>Decapoda</taxon>
        <taxon>Pleocyemata</taxon>
        <taxon>Anomura</taxon>
        <taxon>Galatheoidea</taxon>
        <taxon>Porcellanidae</taxon>
        <taxon>Petrolisthes</taxon>
    </lineage>
</organism>